<evidence type="ECO:0000256" key="1">
    <source>
        <dbReference type="SAM" id="MobiDB-lite"/>
    </source>
</evidence>
<gene>
    <name evidence="2" type="ORF">SAMN04490357_1716</name>
</gene>
<dbReference type="Proteomes" id="UP000182375">
    <property type="component" value="Unassembled WGS sequence"/>
</dbReference>
<feature type="compositionally biased region" description="Polar residues" evidence="1">
    <location>
        <begin position="57"/>
        <end position="67"/>
    </location>
</feature>
<reference evidence="2 3" key="1">
    <citation type="submission" date="2016-10" db="EMBL/GenBank/DDBJ databases">
        <authorList>
            <person name="de Groot N.N."/>
        </authorList>
    </citation>
    <scope>NUCLEOTIDE SEQUENCE [LARGE SCALE GENOMIC DNA]</scope>
    <source>
        <strain evidence="2 3">DSM 40306</strain>
    </source>
</reference>
<evidence type="ECO:0000313" key="3">
    <source>
        <dbReference type="Proteomes" id="UP000182375"/>
    </source>
</evidence>
<protein>
    <submittedName>
        <fullName evidence="2">Uncharacterized protein</fullName>
    </submittedName>
</protein>
<dbReference type="AlphaFoldDB" id="A0A1H4RKB3"/>
<evidence type="ECO:0000313" key="2">
    <source>
        <dbReference type="EMBL" id="SEC32121.1"/>
    </source>
</evidence>
<feature type="region of interest" description="Disordered" evidence="1">
    <location>
        <begin position="36"/>
        <end position="67"/>
    </location>
</feature>
<sequence>MTISAPWPSCPAGIARHAGVWQALMLRCAKCRAEYAPTASGPPERAGIVDCPGPVRSGSTLRQRGVV</sequence>
<accession>A0A1H4RKB3</accession>
<proteinExistence type="predicted"/>
<organism evidence="2 3">
    <name type="scientific">Streptomyces misionensis</name>
    <dbReference type="NCBI Taxonomy" id="67331"/>
    <lineage>
        <taxon>Bacteria</taxon>
        <taxon>Bacillati</taxon>
        <taxon>Actinomycetota</taxon>
        <taxon>Actinomycetes</taxon>
        <taxon>Kitasatosporales</taxon>
        <taxon>Streptomycetaceae</taxon>
        <taxon>Streptomyces</taxon>
    </lineage>
</organism>
<dbReference type="EMBL" id="FNTD01000004">
    <property type="protein sequence ID" value="SEC32121.1"/>
    <property type="molecule type" value="Genomic_DNA"/>
</dbReference>
<name>A0A1H4RKB3_9ACTN</name>
<dbReference type="STRING" id="67331.SAMN04490357_1716"/>